<name>A0AAJ0HRE3_9PEZI</name>
<keyword evidence="1" id="KW-0812">Transmembrane</keyword>
<keyword evidence="1" id="KW-0472">Membrane</keyword>
<evidence type="ECO:0000256" key="1">
    <source>
        <dbReference type="SAM" id="Phobius"/>
    </source>
</evidence>
<evidence type="ECO:0000313" key="3">
    <source>
        <dbReference type="Proteomes" id="UP001275084"/>
    </source>
</evidence>
<evidence type="ECO:0000313" key="2">
    <source>
        <dbReference type="EMBL" id="KAK3360003.1"/>
    </source>
</evidence>
<proteinExistence type="predicted"/>
<reference evidence="2" key="2">
    <citation type="submission" date="2023-06" db="EMBL/GenBank/DDBJ databases">
        <authorList>
            <consortium name="Lawrence Berkeley National Laboratory"/>
            <person name="Haridas S."/>
            <person name="Hensen N."/>
            <person name="Bonometti L."/>
            <person name="Westerberg I."/>
            <person name="Brannstrom I.O."/>
            <person name="Guillou S."/>
            <person name="Cros-Aarteil S."/>
            <person name="Calhoun S."/>
            <person name="Kuo A."/>
            <person name="Mondo S."/>
            <person name="Pangilinan J."/>
            <person name="Riley R."/>
            <person name="Labutti K."/>
            <person name="Andreopoulos B."/>
            <person name="Lipzen A."/>
            <person name="Chen C."/>
            <person name="Yanf M."/>
            <person name="Daum C."/>
            <person name="Ng V."/>
            <person name="Clum A."/>
            <person name="Steindorff A."/>
            <person name="Ohm R."/>
            <person name="Martin F."/>
            <person name="Silar P."/>
            <person name="Natvig D."/>
            <person name="Lalanne C."/>
            <person name="Gautier V."/>
            <person name="Ament-Velasquez S.L."/>
            <person name="Kruys A."/>
            <person name="Hutchinson M.I."/>
            <person name="Powell A.J."/>
            <person name="Barry K."/>
            <person name="Miller A.N."/>
            <person name="Grigoriev I.V."/>
            <person name="Debuchy R."/>
            <person name="Gladieux P."/>
            <person name="Thoren M.H."/>
            <person name="Johannesson H."/>
        </authorList>
    </citation>
    <scope>NUCLEOTIDE SEQUENCE</scope>
    <source>
        <strain evidence="2">CBS 955.72</strain>
    </source>
</reference>
<feature type="transmembrane region" description="Helical" evidence="1">
    <location>
        <begin position="28"/>
        <end position="50"/>
    </location>
</feature>
<gene>
    <name evidence="2" type="ORF">B0T25DRAFT_534495</name>
</gene>
<accession>A0AAJ0HRE3</accession>
<dbReference type="EMBL" id="JAUIQD010000002">
    <property type="protein sequence ID" value="KAK3360003.1"/>
    <property type="molecule type" value="Genomic_DNA"/>
</dbReference>
<organism evidence="2 3">
    <name type="scientific">Lasiosphaeria hispida</name>
    <dbReference type="NCBI Taxonomy" id="260671"/>
    <lineage>
        <taxon>Eukaryota</taxon>
        <taxon>Fungi</taxon>
        <taxon>Dikarya</taxon>
        <taxon>Ascomycota</taxon>
        <taxon>Pezizomycotina</taxon>
        <taxon>Sordariomycetes</taxon>
        <taxon>Sordariomycetidae</taxon>
        <taxon>Sordariales</taxon>
        <taxon>Lasiosphaeriaceae</taxon>
        <taxon>Lasiosphaeria</taxon>
    </lineage>
</organism>
<protein>
    <submittedName>
        <fullName evidence="2">Uncharacterized protein</fullName>
    </submittedName>
</protein>
<dbReference type="AlphaFoldDB" id="A0AAJ0HRE3"/>
<dbReference type="Proteomes" id="UP001275084">
    <property type="component" value="Unassembled WGS sequence"/>
</dbReference>
<keyword evidence="1" id="KW-1133">Transmembrane helix</keyword>
<reference evidence="2" key="1">
    <citation type="journal article" date="2023" name="Mol. Phylogenet. Evol.">
        <title>Genome-scale phylogeny and comparative genomics of the fungal order Sordariales.</title>
        <authorList>
            <person name="Hensen N."/>
            <person name="Bonometti L."/>
            <person name="Westerberg I."/>
            <person name="Brannstrom I.O."/>
            <person name="Guillou S."/>
            <person name="Cros-Aarteil S."/>
            <person name="Calhoun S."/>
            <person name="Haridas S."/>
            <person name="Kuo A."/>
            <person name="Mondo S."/>
            <person name="Pangilinan J."/>
            <person name="Riley R."/>
            <person name="LaButti K."/>
            <person name="Andreopoulos B."/>
            <person name="Lipzen A."/>
            <person name="Chen C."/>
            <person name="Yan M."/>
            <person name="Daum C."/>
            <person name="Ng V."/>
            <person name="Clum A."/>
            <person name="Steindorff A."/>
            <person name="Ohm R.A."/>
            <person name="Martin F."/>
            <person name="Silar P."/>
            <person name="Natvig D.O."/>
            <person name="Lalanne C."/>
            <person name="Gautier V."/>
            <person name="Ament-Velasquez S.L."/>
            <person name="Kruys A."/>
            <person name="Hutchinson M.I."/>
            <person name="Powell A.J."/>
            <person name="Barry K."/>
            <person name="Miller A.N."/>
            <person name="Grigoriev I.V."/>
            <person name="Debuchy R."/>
            <person name="Gladieux P."/>
            <person name="Hiltunen Thoren M."/>
            <person name="Johannesson H."/>
        </authorList>
    </citation>
    <scope>NUCLEOTIDE SEQUENCE</scope>
    <source>
        <strain evidence="2">CBS 955.72</strain>
    </source>
</reference>
<feature type="transmembrane region" description="Helical" evidence="1">
    <location>
        <begin position="59"/>
        <end position="78"/>
    </location>
</feature>
<comment type="caution">
    <text evidence="2">The sequence shown here is derived from an EMBL/GenBank/DDBJ whole genome shotgun (WGS) entry which is preliminary data.</text>
</comment>
<keyword evidence="3" id="KW-1185">Reference proteome</keyword>
<feature type="transmembrane region" description="Helical" evidence="1">
    <location>
        <begin position="90"/>
        <end position="110"/>
    </location>
</feature>
<sequence>MSQPTLASLFAGGFGARKYPFVFTWEGGFVWLLVCLVFYPPGCCFLEGFLLRNCGKHKYLVAFCFCLFFFWIDTTLTVCRQNCALNIHGNTFFGCVYYLLHGVWSFVLALEGKRLGELESCRLPYRSVWRRKGE</sequence>